<name>A0AAV0XEK7_9HEMI</name>
<comment type="caution">
    <text evidence="1">The sequence shown here is derived from an EMBL/GenBank/DDBJ whole genome shotgun (WGS) entry which is preliminary data.</text>
</comment>
<keyword evidence="2" id="KW-1185">Reference proteome</keyword>
<protein>
    <submittedName>
        <fullName evidence="1">Uncharacterized protein</fullName>
    </submittedName>
</protein>
<organism evidence="1 2">
    <name type="scientific">Macrosiphum euphorbiae</name>
    <name type="common">potato aphid</name>
    <dbReference type="NCBI Taxonomy" id="13131"/>
    <lineage>
        <taxon>Eukaryota</taxon>
        <taxon>Metazoa</taxon>
        <taxon>Ecdysozoa</taxon>
        <taxon>Arthropoda</taxon>
        <taxon>Hexapoda</taxon>
        <taxon>Insecta</taxon>
        <taxon>Pterygota</taxon>
        <taxon>Neoptera</taxon>
        <taxon>Paraneoptera</taxon>
        <taxon>Hemiptera</taxon>
        <taxon>Sternorrhyncha</taxon>
        <taxon>Aphidomorpha</taxon>
        <taxon>Aphidoidea</taxon>
        <taxon>Aphididae</taxon>
        <taxon>Macrosiphini</taxon>
        <taxon>Macrosiphum</taxon>
    </lineage>
</organism>
<sequence length="92" mass="9907">MNSPPSDVEMDTTAQYLAQISRASGTSAVGAFAVVTAGPQPAAKKQKTQEEEALSTMEKDATEIEYALVQVIECLESNLTDTKCSRITKDEH</sequence>
<proteinExistence type="predicted"/>
<reference evidence="1 2" key="1">
    <citation type="submission" date="2023-01" db="EMBL/GenBank/DDBJ databases">
        <authorList>
            <person name="Whitehead M."/>
        </authorList>
    </citation>
    <scope>NUCLEOTIDE SEQUENCE [LARGE SCALE GENOMIC DNA]</scope>
</reference>
<accession>A0AAV0XEK7</accession>
<evidence type="ECO:0000313" key="2">
    <source>
        <dbReference type="Proteomes" id="UP001160148"/>
    </source>
</evidence>
<dbReference type="Proteomes" id="UP001160148">
    <property type="component" value="Unassembled WGS sequence"/>
</dbReference>
<dbReference type="AlphaFoldDB" id="A0AAV0XEK7"/>
<gene>
    <name evidence="1" type="ORF">MEUPH1_LOCUS21426</name>
</gene>
<dbReference type="EMBL" id="CARXXK010000004">
    <property type="protein sequence ID" value="CAI6366890.1"/>
    <property type="molecule type" value="Genomic_DNA"/>
</dbReference>
<evidence type="ECO:0000313" key="1">
    <source>
        <dbReference type="EMBL" id="CAI6366890.1"/>
    </source>
</evidence>